<evidence type="ECO:0000313" key="5">
    <source>
        <dbReference type="Proteomes" id="UP001165367"/>
    </source>
</evidence>
<protein>
    <submittedName>
        <fullName evidence="4">YciI family protein</fullName>
    </submittedName>
</protein>
<keyword evidence="5" id="KW-1185">Reference proteome</keyword>
<evidence type="ECO:0000256" key="2">
    <source>
        <dbReference type="SAM" id="SignalP"/>
    </source>
</evidence>
<name>A0ABS9KY22_9BACT</name>
<dbReference type="InterPro" id="IPR011008">
    <property type="entry name" value="Dimeric_a/b-barrel"/>
</dbReference>
<feature type="signal peptide" evidence="2">
    <location>
        <begin position="1"/>
        <end position="24"/>
    </location>
</feature>
<evidence type="ECO:0000256" key="1">
    <source>
        <dbReference type="ARBA" id="ARBA00007689"/>
    </source>
</evidence>
<dbReference type="SUPFAM" id="SSF54909">
    <property type="entry name" value="Dimeric alpha+beta barrel"/>
    <property type="match status" value="1"/>
</dbReference>
<gene>
    <name evidence="4" type="ORF">LZZ85_23485</name>
</gene>
<dbReference type="Pfam" id="PF03795">
    <property type="entry name" value="YCII"/>
    <property type="match status" value="1"/>
</dbReference>
<sequence length="145" mass="16127">MRKFFLFLLSITTLFACNSTTENAPVATGSPKYDLNADTSVYSGEMKRYWLVLLKSGNNRSQDSASAAKIQSAHMANINRLAKEGKLIMAGPIGAEADLRGIFIMDAKDSTEIEALVNTDTAVITGRLKMEYYPWWSEKGKFIFK</sequence>
<accession>A0ABS9KY22</accession>
<reference evidence="4" key="1">
    <citation type="submission" date="2022-01" db="EMBL/GenBank/DDBJ databases">
        <authorList>
            <person name="Jo J.-H."/>
            <person name="Im W.-T."/>
        </authorList>
    </citation>
    <scope>NUCLEOTIDE SEQUENCE</scope>
    <source>
        <strain evidence="4">NA20</strain>
    </source>
</reference>
<dbReference type="Gene3D" id="3.30.70.1060">
    <property type="entry name" value="Dimeric alpha+beta barrel"/>
    <property type="match status" value="1"/>
</dbReference>
<organism evidence="4 5">
    <name type="scientific">Terrimonas ginsenosidimutans</name>
    <dbReference type="NCBI Taxonomy" id="2908004"/>
    <lineage>
        <taxon>Bacteria</taxon>
        <taxon>Pseudomonadati</taxon>
        <taxon>Bacteroidota</taxon>
        <taxon>Chitinophagia</taxon>
        <taxon>Chitinophagales</taxon>
        <taxon>Chitinophagaceae</taxon>
        <taxon>Terrimonas</taxon>
    </lineage>
</organism>
<dbReference type="InterPro" id="IPR005545">
    <property type="entry name" value="YCII"/>
</dbReference>
<evidence type="ECO:0000313" key="4">
    <source>
        <dbReference type="EMBL" id="MCG2617279.1"/>
    </source>
</evidence>
<feature type="domain" description="YCII-related" evidence="3">
    <location>
        <begin position="62"/>
        <end position="127"/>
    </location>
</feature>
<dbReference type="RefSeq" id="WP_237875885.1">
    <property type="nucleotide sequence ID" value="NZ_JAKLTR010000019.1"/>
</dbReference>
<keyword evidence="2" id="KW-0732">Signal</keyword>
<evidence type="ECO:0000259" key="3">
    <source>
        <dbReference type="Pfam" id="PF03795"/>
    </source>
</evidence>
<proteinExistence type="inferred from homology"/>
<dbReference type="PROSITE" id="PS51257">
    <property type="entry name" value="PROKAR_LIPOPROTEIN"/>
    <property type="match status" value="1"/>
</dbReference>
<comment type="similarity">
    <text evidence="1">Belongs to the YciI family.</text>
</comment>
<comment type="caution">
    <text evidence="4">The sequence shown here is derived from an EMBL/GenBank/DDBJ whole genome shotgun (WGS) entry which is preliminary data.</text>
</comment>
<feature type="chain" id="PRO_5046230697" evidence="2">
    <location>
        <begin position="25"/>
        <end position="145"/>
    </location>
</feature>
<dbReference type="Proteomes" id="UP001165367">
    <property type="component" value="Unassembled WGS sequence"/>
</dbReference>
<dbReference type="EMBL" id="JAKLTR010000019">
    <property type="protein sequence ID" value="MCG2617279.1"/>
    <property type="molecule type" value="Genomic_DNA"/>
</dbReference>